<keyword evidence="1" id="KW-0812">Transmembrane</keyword>
<name>A0A1B0B595_9MUSC</name>
<evidence type="ECO:0000313" key="2">
    <source>
        <dbReference type="EnsemblMetazoa" id="GPPI019330-PA"/>
    </source>
</evidence>
<protein>
    <submittedName>
        <fullName evidence="2">Uncharacterized protein</fullName>
    </submittedName>
</protein>
<dbReference type="EMBL" id="JXJN01008650">
    <property type="status" value="NOT_ANNOTATED_CDS"/>
    <property type="molecule type" value="Genomic_DNA"/>
</dbReference>
<reference evidence="2" key="2">
    <citation type="submission" date="2020-05" db="UniProtKB">
        <authorList>
            <consortium name="EnsemblMetazoa"/>
        </authorList>
    </citation>
    <scope>IDENTIFICATION</scope>
    <source>
        <strain evidence="2">IAEA</strain>
    </source>
</reference>
<feature type="transmembrane region" description="Helical" evidence="1">
    <location>
        <begin position="21"/>
        <end position="44"/>
    </location>
</feature>
<accession>A0A1B0B595</accession>
<keyword evidence="1" id="KW-1133">Transmembrane helix</keyword>
<dbReference type="AlphaFoldDB" id="A0A1B0B595"/>
<reference evidence="3" key="1">
    <citation type="submission" date="2015-01" db="EMBL/GenBank/DDBJ databases">
        <authorList>
            <person name="Aksoy S."/>
            <person name="Warren W."/>
            <person name="Wilson R.K."/>
        </authorList>
    </citation>
    <scope>NUCLEOTIDE SEQUENCE [LARGE SCALE GENOMIC DNA]</scope>
    <source>
        <strain evidence="3">IAEA</strain>
    </source>
</reference>
<organism evidence="2 3">
    <name type="scientific">Glossina palpalis gambiensis</name>
    <dbReference type="NCBI Taxonomy" id="67801"/>
    <lineage>
        <taxon>Eukaryota</taxon>
        <taxon>Metazoa</taxon>
        <taxon>Ecdysozoa</taxon>
        <taxon>Arthropoda</taxon>
        <taxon>Hexapoda</taxon>
        <taxon>Insecta</taxon>
        <taxon>Pterygota</taxon>
        <taxon>Neoptera</taxon>
        <taxon>Endopterygota</taxon>
        <taxon>Diptera</taxon>
        <taxon>Brachycera</taxon>
        <taxon>Muscomorpha</taxon>
        <taxon>Hippoboscoidea</taxon>
        <taxon>Glossinidae</taxon>
        <taxon>Glossina</taxon>
    </lineage>
</organism>
<dbReference type="VEuPathDB" id="VectorBase:GPPI019330"/>
<keyword evidence="1" id="KW-0472">Membrane</keyword>
<dbReference type="Proteomes" id="UP000092460">
    <property type="component" value="Unassembled WGS sequence"/>
</dbReference>
<sequence length="145" mass="16136">MLLAEPLAISRKCASNLRRNYFIIFPHSIITATPIIIPNVYIIVSCICFRNLPSAFCPTSHLRDSPPGNGIREGRPIATVTGENVEAKQPADHLSLGTVNPEVRNILQITFGNKDIIVNPLQWRAPERSHLKLVFKLERSAAETL</sequence>
<evidence type="ECO:0000256" key="1">
    <source>
        <dbReference type="SAM" id="Phobius"/>
    </source>
</evidence>
<evidence type="ECO:0000313" key="3">
    <source>
        <dbReference type="Proteomes" id="UP000092460"/>
    </source>
</evidence>
<dbReference type="EnsemblMetazoa" id="GPPI019330-RA">
    <property type="protein sequence ID" value="GPPI019330-PA"/>
    <property type="gene ID" value="GPPI019330"/>
</dbReference>
<proteinExistence type="predicted"/>
<keyword evidence="3" id="KW-1185">Reference proteome</keyword>